<evidence type="ECO:0000313" key="1">
    <source>
        <dbReference type="EMBL" id="GBC98697.1"/>
    </source>
</evidence>
<dbReference type="Proteomes" id="UP000236173">
    <property type="component" value="Unassembled WGS sequence"/>
</dbReference>
<comment type="caution">
    <text evidence="1">The sequence shown here is derived from an EMBL/GenBank/DDBJ whole genome shotgun (WGS) entry which is preliminary data.</text>
</comment>
<organism evidence="1 2">
    <name type="scientific">Candidatus Fervidibacter japonicus</name>
    <dbReference type="NCBI Taxonomy" id="2035412"/>
    <lineage>
        <taxon>Bacteria</taxon>
        <taxon>Candidatus Fervidibacterota</taxon>
        <taxon>Candidatus Fervidibacter</taxon>
    </lineage>
</organism>
<accession>A0A2H5XC59</accession>
<gene>
    <name evidence="1" type="ORF">HRbin17_01211</name>
</gene>
<dbReference type="InterPro" id="IPR029475">
    <property type="entry name" value="DUF6807"/>
</dbReference>
<evidence type="ECO:0008006" key="3">
    <source>
        <dbReference type="Google" id="ProtNLM"/>
    </source>
</evidence>
<reference evidence="2" key="1">
    <citation type="submission" date="2017-09" db="EMBL/GenBank/DDBJ databases">
        <title>Metaegenomics of thermophilic ammonia-oxidizing enrichment culture.</title>
        <authorList>
            <person name="Kato S."/>
            <person name="Suzuki K."/>
        </authorList>
    </citation>
    <scope>NUCLEOTIDE SEQUENCE [LARGE SCALE GENOMIC DNA]</scope>
</reference>
<protein>
    <recommendedName>
        <fullName evidence="3">Methane oxygenase PmoA</fullName>
    </recommendedName>
</protein>
<dbReference type="AlphaFoldDB" id="A0A2H5XC59"/>
<evidence type="ECO:0000313" key="2">
    <source>
        <dbReference type="Proteomes" id="UP000236173"/>
    </source>
</evidence>
<dbReference type="EMBL" id="BEHT01000014">
    <property type="protein sequence ID" value="GBC98697.1"/>
    <property type="molecule type" value="Genomic_DNA"/>
</dbReference>
<sequence length="369" mass="41505">MREWSVRVNNDEQTVRAAVVTAPLPPGVTGAGAQVIGEDGRERSAQLVTAGTPSVVWLEPEMPASTERTYRVRLTDQAPPPAITLTLHEQWVSVQANGQLFTRYYFAGFAKPFCFPLLGPNGEVLTRGYPVEPREGESRDHPHHKGFWVAYGDVNGVDTWSERGKIVHQAFEVLESGAVFGRLRARNAWCSADGKVLCHEERELRFYALPHLRMVDLELTFTATDGEVVFGDTKEGFVALRLPDELTLTRGTGHILNATGHRDRAAWGKRASWCLYYGTVQGKPVAVAFFDHPQNRGYPTPWHVRDYGLFANGPFCRKDFGLPPEEPVRLPQGDRLTLRYRLVFLDRHPTPREVDELWAGFARTLQVTE</sequence>
<dbReference type="Pfam" id="PF14100">
    <property type="entry name" value="DUF6807"/>
    <property type="match status" value="1"/>
</dbReference>
<proteinExistence type="predicted"/>
<name>A0A2H5XC59_9BACT</name>